<dbReference type="PANTHER" id="PTHR42928:SF5">
    <property type="entry name" value="BLR1237 PROTEIN"/>
    <property type="match status" value="1"/>
</dbReference>
<comment type="similarity">
    <text evidence="1">Belongs to the UPF0065 (bug) family.</text>
</comment>
<dbReference type="EMBL" id="JBHSRS010000084">
    <property type="protein sequence ID" value="MFC6284910.1"/>
    <property type="molecule type" value="Genomic_DNA"/>
</dbReference>
<feature type="chain" id="PRO_5045850338" evidence="2">
    <location>
        <begin position="24"/>
        <end position="325"/>
    </location>
</feature>
<evidence type="ECO:0000256" key="1">
    <source>
        <dbReference type="ARBA" id="ARBA00006987"/>
    </source>
</evidence>
<dbReference type="Gene3D" id="3.40.190.150">
    <property type="entry name" value="Bordetella uptake gene, domain 1"/>
    <property type="match status" value="1"/>
</dbReference>
<dbReference type="Gene3D" id="3.40.190.10">
    <property type="entry name" value="Periplasmic binding protein-like II"/>
    <property type="match status" value="1"/>
</dbReference>
<dbReference type="SUPFAM" id="SSF53850">
    <property type="entry name" value="Periplasmic binding protein-like II"/>
    <property type="match status" value="1"/>
</dbReference>
<sequence>MKRSIHASFIAFLMSVFVLSANAQGFPSRTVSIIVPFPPGGSADLFARAIAPILSKTWGQPVIVENRPGAGGNIAAQMAARATPDGHTLFLAPDPVLSTNQLIYPKLPYDVKRDFAPVSRVVEFPSVIVVNASLGVKTLGELQTLAKTNQGKLNFSSFGIGTAPHIGMEMFNRVAGVDIVHVPYKGMADAVPALVAGDVQVLFIGHSIAQMGAIQEGRLRILAVAGDHRSRLIPNVPTFAEAGFPTLKGPNFWGFVTQSKVPRAIIEKINADIVKALSDPGIVDRFVTKNGYELIGDTPEQFAARIQALTDIWAPVIKSADIHLE</sequence>
<comment type="caution">
    <text evidence="3">The sequence shown here is derived from an EMBL/GenBank/DDBJ whole genome shotgun (WGS) entry which is preliminary data.</text>
</comment>
<dbReference type="InterPro" id="IPR042100">
    <property type="entry name" value="Bug_dom1"/>
</dbReference>
<reference evidence="4" key="1">
    <citation type="journal article" date="2019" name="Int. J. Syst. Evol. Microbiol.">
        <title>The Global Catalogue of Microorganisms (GCM) 10K type strain sequencing project: providing services to taxonomists for standard genome sequencing and annotation.</title>
        <authorList>
            <consortium name="The Broad Institute Genomics Platform"/>
            <consortium name="The Broad Institute Genome Sequencing Center for Infectious Disease"/>
            <person name="Wu L."/>
            <person name="Ma J."/>
        </authorList>
    </citation>
    <scope>NUCLEOTIDE SEQUENCE [LARGE SCALE GENOMIC DNA]</scope>
    <source>
        <strain evidence="4">CCUG 39402</strain>
    </source>
</reference>
<keyword evidence="2" id="KW-0732">Signal</keyword>
<name>A0ABW1U5W0_9BURK</name>
<protein>
    <submittedName>
        <fullName evidence="3">Bug family tripartite tricarboxylate transporter substrate binding protein</fullName>
    </submittedName>
</protein>
<dbReference type="InterPro" id="IPR005064">
    <property type="entry name" value="BUG"/>
</dbReference>
<dbReference type="PIRSF" id="PIRSF017082">
    <property type="entry name" value="YflP"/>
    <property type="match status" value="1"/>
</dbReference>
<accession>A0ABW1U5W0</accession>
<dbReference type="RefSeq" id="WP_371439421.1">
    <property type="nucleotide sequence ID" value="NZ_JBHSRS010000084.1"/>
</dbReference>
<organism evidence="3 4">
    <name type="scientific">Polaromonas aquatica</name>
    <dbReference type="NCBI Taxonomy" id="332657"/>
    <lineage>
        <taxon>Bacteria</taxon>
        <taxon>Pseudomonadati</taxon>
        <taxon>Pseudomonadota</taxon>
        <taxon>Betaproteobacteria</taxon>
        <taxon>Burkholderiales</taxon>
        <taxon>Comamonadaceae</taxon>
        <taxon>Polaromonas</taxon>
    </lineage>
</organism>
<proteinExistence type="inferred from homology"/>
<evidence type="ECO:0000313" key="3">
    <source>
        <dbReference type="EMBL" id="MFC6284910.1"/>
    </source>
</evidence>
<keyword evidence="4" id="KW-1185">Reference proteome</keyword>
<gene>
    <name evidence="3" type="ORF">ACFQND_27100</name>
</gene>
<dbReference type="Proteomes" id="UP001596270">
    <property type="component" value="Unassembled WGS sequence"/>
</dbReference>
<feature type="signal peptide" evidence="2">
    <location>
        <begin position="1"/>
        <end position="23"/>
    </location>
</feature>
<dbReference type="Pfam" id="PF03401">
    <property type="entry name" value="TctC"/>
    <property type="match status" value="1"/>
</dbReference>
<dbReference type="CDD" id="cd13578">
    <property type="entry name" value="PBP2_Bug27"/>
    <property type="match status" value="1"/>
</dbReference>
<evidence type="ECO:0000313" key="4">
    <source>
        <dbReference type="Proteomes" id="UP001596270"/>
    </source>
</evidence>
<dbReference type="PANTHER" id="PTHR42928">
    <property type="entry name" value="TRICARBOXYLATE-BINDING PROTEIN"/>
    <property type="match status" value="1"/>
</dbReference>
<evidence type="ECO:0000256" key="2">
    <source>
        <dbReference type="SAM" id="SignalP"/>
    </source>
</evidence>